<evidence type="ECO:0000256" key="1">
    <source>
        <dbReference type="SAM" id="MobiDB-lite"/>
    </source>
</evidence>
<organism evidence="2">
    <name type="scientific">Utricularia reniformis</name>
    <dbReference type="NCBI Taxonomy" id="192314"/>
    <lineage>
        <taxon>Eukaryota</taxon>
        <taxon>Viridiplantae</taxon>
        <taxon>Streptophyta</taxon>
        <taxon>Embryophyta</taxon>
        <taxon>Tracheophyta</taxon>
        <taxon>Spermatophyta</taxon>
        <taxon>Magnoliopsida</taxon>
        <taxon>eudicotyledons</taxon>
        <taxon>Gunneridae</taxon>
        <taxon>Pentapetalae</taxon>
        <taxon>asterids</taxon>
        <taxon>lamiids</taxon>
        <taxon>Lamiales</taxon>
        <taxon>Lentibulariaceae</taxon>
        <taxon>Utricularia</taxon>
    </lineage>
</organism>
<sequence length="104" mass="11364">MKAGVQKKERADSRKIFTAMYGELAKVGIGKFIATSTGLGSRRLSGQTRSLSMGRSSPRLSDEAMQREGSSSLRTVASGVFLHATLQEVQRRRTRLVPSHGRAE</sequence>
<gene>
    <name evidence="2" type="ORF">AEK19_MT0369</name>
</gene>
<protein>
    <submittedName>
        <fullName evidence="2">Uncharacterized protein</fullName>
    </submittedName>
</protein>
<feature type="region of interest" description="Disordered" evidence="1">
    <location>
        <begin position="39"/>
        <end position="69"/>
    </location>
</feature>
<evidence type="ECO:0000313" key="2">
    <source>
        <dbReference type="EMBL" id="ART30641.1"/>
    </source>
</evidence>
<dbReference type="AlphaFoldDB" id="A0A1Y0AZT4"/>
<dbReference type="EMBL" id="KY774314">
    <property type="protein sequence ID" value="ART30641.1"/>
    <property type="molecule type" value="Genomic_DNA"/>
</dbReference>
<proteinExistence type="predicted"/>
<keyword evidence="2" id="KW-0496">Mitochondrion</keyword>
<name>A0A1Y0AZT4_9LAMI</name>
<geneLocation type="mitochondrion" evidence="2"/>
<reference evidence="2" key="1">
    <citation type="submission" date="2017-03" db="EMBL/GenBank/DDBJ databases">
        <title>The mitochondrial genome of the carnivorous plant Utricularia reniformis (Lentibulariaceae): structure, comparative analysis and evolutionary landmarks.</title>
        <authorList>
            <person name="Silva S.R."/>
            <person name="Alvarenga D.O."/>
            <person name="Michael T.P."/>
            <person name="Miranda V.F.O."/>
            <person name="Varani A.M."/>
        </authorList>
    </citation>
    <scope>NUCLEOTIDE SEQUENCE</scope>
</reference>
<feature type="compositionally biased region" description="Polar residues" evidence="1">
    <location>
        <begin position="39"/>
        <end position="59"/>
    </location>
</feature>
<accession>A0A1Y0AZT4</accession>